<evidence type="ECO:0000313" key="3">
    <source>
        <dbReference type="Proteomes" id="UP000043699"/>
    </source>
</evidence>
<dbReference type="SUPFAM" id="SSF46785">
    <property type="entry name" value="Winged helix' DNA-binding domain"/>
    <property type="match status" value="1"/>
</dbReference>
<accession>A0A098EG13</accession>
<dbReference type="PANTHER" id="PTHR43252">
    <property type="entry name" value="TRANSCRIPTIONAL REGULATOR YQJI"/>
    <property type="match status" value="1"/>
</dbReference>
<sequence>MAIQIYILSKLIEGNNYPYELKRQLSEPIPFDEFAGLTESKLYYHFEALTKQGLIEVVEVIREEHRPDKQVFAITEKGRKELPKKIYSLFEKSKAVSEMIIGLATLDYVDRDKVVLILEEKLQKHKERWNHMAAFREMIDVDESRMNFVNFMSDYFDSKAEHTAHWIEETIERIKQGKI</sequence>
<dbReference type="AlphaFoldDB" id="A0A098EG13"/>
<gene>
    <name evidence="2" type="ORF">BN1080_00138</name>
</gene>
<evidence type="ECO:0000313" key="2">
    <source>
        <dbReference type="EMBL" id="CEG21234.1"/>
    </source>
</evidence>
<dbReference type="EMBL" id="CCXS01000001">
    <property type="protein sequence ID" value="CEG21234.1"/>
    <property type="molecule type" value="Genomic_DNA"/>
</dbReference>
<name>A0A098EG13_9BACL</name>
<keyword evidence="3" id="KW-1185">Reference proteome</keyword>
<dbReference type="Proteomes" id="UP000043699">
    <property type="component" value="Unassembled WGS sequence"/>
</dbReference>
<protein>
    <submittedName>
        <fullName evidence="2">Transcriptional regulator PadR-like family protein</fullName>
    </submittedName>
</protein>
<dbReference type="InterPro" id="IPR005149">
    <property type="entry name" value="Tscrpt_reg_PadR_N"/>
</dbReference>
<organism evidence="2 3">
    <name type="scientific">Planococcus massiliensis</name>
    <dbReference type="NCBI Taxonomy" id="1499687"/>
    <lineage>
        <taxon>Bacteria</taxon>
        <taxon>Bacillati</taxon>
        <taxon>Bacillota</taxon>
        <taxon>Bacilli</taxon>
        <taxon>Bacillales</taxon>
        <taxon>Caryophanaceae</taxon>
        <taxon>Planococcus</taxon>
    </lineage>
</organism>
<evidence type="ECO:0000259" key="1">
    <source>
        <dbReference type="Pfam" id="PF03551"/>
    </source>
</evidence>
<dbReference type="PANTHER" id="PTHR43252:SF2">
    <property type="entry name" value="TRANSCRIPTION REGULATOR, PADR-LIKE FAMILY"/>
    <property type="match status" value="1"/>
</dbReference>
<proteinExistence type="predicted"/>
<dbReference type="InterPro" id="IPR036390">
    <property type="entry name" value="WH_DNA-bd_sf"/>
</dbReference>
<feature type="domain" description="Transcription regulator PadR N-terminal" evidence="1">
    <location>
        <begin position="7"/>
        <end position="82"/>
    </location>
</feature>
<dbReference type="OrthoDB" id="9808762at2"/>
<dbReference type="STRING" id="1499687.BN1080_00138"/>
<reference evidence="2 3" key="1">
    <citation type="submission" date="2014-09" db="EMBL/GenBank/DDBJ databases">
        <authorList>
            <person name="Urmite Genomes Urmite Genomes"/>
        </authorList>
    </citation>
    <scope>NUCLEOTIDE SEQUENCE [LARGE SCALE GENOMIC DNA]</scope>
    <source>
        <strain evidence="2 3">ES2</strain>
    </source>
</reference>
<dbReference type="RefSeq" id="WP_052649602.1">
    <property type="nucleotide sequence ID" value="NZ_CCXS01000001.1"/>
</dbReference>
<dbReference type="InterPro" id="IPR036388">
    <property type="entry name" value="WH-like_DNA-bd_sf"/>
</dbReference>
<dbReference type="Gene3D" id="1.10.10.10">
    <property type="entry name" value="Winged helix-like DNA-binding domain superfamily/Winged helix DNA-binding domain"/>
    <property type="match status" value="1"/>
</dbReference>
<dbReference type="Pfam" id="PF03551">
    <property type="entry name" value="PadR"/>
    <property type="match status" value="1"/>
</dbReference>